<evidence type="ECO:0008006" key="3">
    <source>
        <dbReference type="Google" id="ProtNLM"/>
    </source>
</evidence>
<protein>
    <recommendedName>
        <fullName evidence="3">Arginyl-tRNA synthetase</fullName>
    </recommendedName>
</protein>
<name>A0ABW3JT36_9FLAO</name>
<dbReference type="RefSeq" id="WP_386107991.1">
    <property type="nucleotide sequence ID" value="NZ_JBHTJR010000050.1"/>
</dbReference>
<dbReference type="EMBL" id="JBHTJR010000050">
    <property type="protein sequence ID" value="MFD0993582.1"/>
    <property type="molecule type" value="Genomic_DNA"/>
</dbReference>
<organism evidence="1 2">
    <name type="scientific">Tenacibaculum geojense</name>
    <dbReference type="NCBI Taxonomy" id="915352"/>
    <lineage>
        <taxon>Bacteria</taxon>
        <taxon>Pseudomonadati</taxon>
        <taxon>Bacteroidota</taxon>
        <taxon>Flavobacteriia</taxon>
        <taxon>Flavobacteriales</taxon>
        <taxon>Flavobacteriaceae</taxon>
        <taxon>Tenacibaculum</taxon>
    </lineage>
</organism>
<sequence length="141" mass="16836">MIFNTTYHNTDFEIHSKELLGKSFSLLEKIKMNGAGSGRFMIAEVSEKLAAAQKQFSELNYANIELRPKGILVHYTNRLQRFSWSVPYHRMVIYSTNLFSIHAEGSFIKFYKNKNYKENKKFIEKMIDFKNEYLDFEYYDR</sequence>
<dbReference type="Proteomes" id="UP001597062">
    <property type="component" value="Unassembled WGS sequence"/>
</dbReference>
<comment type="caution">
    <text evidence="1">The sequence shown here is derived from an EMBL/GenBank/DDBJ whole genome shotgun (WGS) entry which is preliminary data.</text>
</comment>
<proteinExistence type="predicted"/>
<gene>
    <name evidence="1" type="ORF">ACFQ1U_10235</name>
</gene>
<keyword evidence="2" id="KW-1185">Reference proteome</keyword>
<accession>A0ABW3JT36</accession>
<evidence type="ECO:0000313" key="2">
    <source>
        <dbReference type="Proteomes" id="UP001597062"/>
    </source>
</evidence>
<evidence type="ECO:0000313" key="1">
    <source>
        <dbReference type="EMBL" id="MFD0993582.1"/>
    </source>
</evidence>
<reference evidence="2" key="1">
    <citation type="journal article" date="2019" name="Int. J. Syst. Evol. Microbiol.">
        <title>The Global Catalogue of Microorganisms (GCM) 10K type strain sequencing project: providing services to taxonomists for standard genome sequencing and annotation.</title>
        <authorList>
            <consortium name="The Broad Institute Genomics Platform"/>
            <consortium name="The Broad Institute Genome Sequencing Center for Infectious Disease"/>
            <person name="Wu L."/>
            <person name="Ma J."/>
        </authorList>
    </citation>
    <scope>NUCLEOTIDE SEQUENCE [LARGE SCALE GENOMIC DNA]</scope>
    <source>
        <strain evidence="2">CCUG 60527</strain>
    </source>
</reference>